<protein>
    <submittedName>
        <fullName evidence="1">Uncharacterized protein</fullName>
    </submittedName>
</protein>
<dbReference type="Proteomes" id="UP000195440">
    <property type="component" value="Unassembled WGS sequence"/>
</dbReference>
<dbReference type="OrthoDB" id="6984782at2"/>
<keyword evidence="2" id="KW-1185">Reference proteome</keyword>
<comment type="caution">
    <text evidence="1">The sequence shown here is derived from an EMBL/GenBank/DDBJ whole genome shotgun (WGS) entry which is preliminary data.</text>
</comment>
<dbReference type="EMBL" id="LOHF01000001">
    <property type="protein sequence ID" value="OUM75632.1"/>
    <property type="molecule type" value="Genomic_DNA"/>
</dbReference>
<dbReference type="AlphaFoldDB" id="A0A1Y3PA94"/>
<reference evidence="1 2" key="1">
    <citation type="journal article" date="2017" name="Syst. Appl. Microbiol.">
        <title>Pseudomonas caspiana sp. nov., a citrus pathogen in the Pseudomonas syringae phylogenetic group.</title>
        <authorList>
            <person name="Busquets A."/>
            <person name="Gomila M."/>
            <person name="Beiki F."/>
            <person name="Mulet M."/>
            <person name="Rahimian H."/>
            <person name="Garcia-Valdes E."/>
            <person name="Lalucat J."/>
        </authorList>
    </citation>
    <scope>NUCLEOTIDE SEQUENCE [LARGE SCALE GENOMIC DNA]</scope>
    <source>
        <strain evidence="1 2">FBF102</strain>
    </source>
</reference>
<gene>
    <name evidence="1" type="ORF">AUC60_00530</name>
</gene>
<evidence type="ECO:0000313" key="2">
    <source>
        <dbReference type="Proteomes" id="UP000195440"/>
    </source>
</evidence>
<accession>A0A1Y3PA94</accession>
<name>A0A1Y3PA94_9PSED</name>
<dbReference type="RefSeq" id="WP_087263967.1">
    <property type="nucleotide sequence ID" value="NZ_JBJGBV010000001.1"/>
</dbReference>
<organism evidence="1 2">
    <name type="scientific">Pseudomonas caspiana</name>
    <dbReference type="NCBI Taxonomy" id="1451454"/>
    <lineage>
        <taxon>Bacteria</taxon>
        <taxon>Pseudomonadati</taxon>
        <taxon>Pseudomonadota</taxon>
        <taxon>Gammaproteobacteria</taxon>
        <taxon>Pseudomonadales</taxon>
        <taxon>Pseudomonadaceae</taxon>
        <taxon>Pseudomonas</taxon>
    </lineage>
</organism>
<proteinExistence type="predicted"/>
<evidence type="ECO:0000313" key="1">
    <source>
        <dbReference type="EMBL" id="OUM75632.1"/>
    </source>
</evidence>
<sequence length="80" mass="8767">MTKENQELGEALISAAFLLKWSSADLHKKACELSDAGNEKEAQAIQDIVNNYQASETALLNFANEVKTGRIVRASVEETL</sequence>